<gene>
    <name evidence="3" type="ORF">PPACK8108_LOCUS9202</name>
</gene>
<dbReference type="Proteomes" id="UP001153365">
    <property type="component" value="Unassembled WGS sequence"/>
</dbReference>
<proteinExistence type="predicted"/>
<feature type="region of interest" description="Disordered" evidence="2">
    <location>
        <begin position="483"/>
        <end position="508"/>
    </location>
</feature>
<sequence>MPSGFSSMFHVGAKTWRPKPAEQQFLEADQRRLAREEETKRAEVQRKIETLEQIRKLEARTQALDDLALQAELRAKEHEISMRERQLAGEKQRELAKLELAKRHGQDSLSEADLARIRRDRLKAELIARAAENHAAKENHRPISGIDLGPVHTPLPPPPPKLHRMPTQTPHAVPPMTFPVSPRPPVHGLSHAVPPISHTPLVGPIHIPLTPHIHDLPGNHRLAPELPIRHRRLSDSRAAPPGIARGQWGLPGNSLRVSNPSATPLVTGHAHRFDRPDQFARRRQLLSLNDKLRTEYALRAQAEKIRRSRLLTLDLKARKLDLRAQALRDLRKRELVNKLRERGIQQREIETEVRLLAERDRNLNEAQLREIRDREHKIMLQEKGLQEREIADHIRRREERDREILRDELDKLEKELRRKELLEAELSIKRAMEKGEAPPMGIARPSIEEIETEGLLADDFWNEFEELNPRLRHEILSESGMTAEYRPRTPGGGFNSSGSLNSRAPNSDHLSFSKTPIMGEQRTPLMRASSPGVALGISQAHDIIRDEQARVSEENRLREEILSSASRAATPRMRDEIMRSMTPRTQDRLHVRAGSTVGTSTPRLRGEEMLGDTLPHHQLGGRPRSQSFGRTPSSSVVNTPRLQNEFRGRGEPRDLMRQGSRNELDRDAELAEAKAKETQRMRDELRAREENNRMNPELSHRLSLGTPIESAYQRSPAFRDNFDSSFDNLGHRLDVPQRSSSRASSRGYDYDAVPCYLDGTRDGQVPLGLPSRPSSRNFTAEDLGLEYPERERERLPGLNNSNHDELLAARLHSAALNSEINGGRRSRANSRVDPADQELFRSAHSQMGQDFDHETAFSGRRSRAESRADSLSDIRRSEQSPLTLSGLAPFSLAGGRLSRASSRGEGPEEWPITQGLAGEELSSSVAGRRSRANSRAGRPDEGLLSPSKSQMGSELPGRRSRANSQAQLPNLDLPRSASRNQLVSELNPVSAGGRSRAGSFNQPTGRDFSSRALLDGPSRSPLGDELAHSVLQEEALRGKTSRPPSRFSAPSNTLKGLSDGEISRMTTEQLEMMLSSEVASRPFFSDDSLMGSLTKEDIDRMSPRQLDALLAAHETEGMTNSLRNFDMGMSQNRSISRRPSRAVLGDSPPFGSEKSHSLLGPNVTDHSRSGSRGGIATGRHFGEPLSQGSISKYENISRPSSSSTSFSPNAPLSLYNMPGYYDARESHQGGDKTMLSTGEDDCDLDVGDFSITECPEQPGTRIIKRLGTVQADSNNFNSNSLSRSDELSDRDEMHRAVKNLIAEASRRGANGIVLLRVSDMPDGSYNATGEAVVLAQ</sequence>
<evidence type="ECO:0000313" key="4">
    <source>
        <dbReference type="Proteomes" id="UP001153365"/>
    </source>
</evidence>
<keyword evidence="4" id="KW-1185">Reference proteome</keyword>
<comment type="caution">
    <text evidence="3">The sequence shown here is derived from an EMBL/GenBank/DDBJ whole genome shotgun (WGS) entry which is preliminary data.</text>
</comment>
<feature type="compositionally biased region" description="Basic and acidic residues" evidence="2">
    <location>
        <begin position="862"/>
        <end position="878"/>
    </location>
</feature>
<name>A0AAV0AZF9_PHAPC</name>
<protein>
    <submittedName>
        <fullName evidence="3">Uncharacterized protein</fullName>
    </submittedName>
</protein>
<reference evidence="3" key="1">
    <citation type="submission" date="2022-06" db="EMBL/GenBank/DDBJ databases">
        <authorList>
            <consortium name="SYNGENTA / RWTH Aachen University"/>
        </authorList>
    </citation>
    <scope>NUCLEOTIDE SEQUENCE</scope>
</reference>
<feature type="region of interest" description="Disordered" evidence="2">
    <location>
        <begin position="1"/>
        <end position="22"/>
    </location>
</feature>
<feature type="coiled-coil region" evidence="1">
    <location>
        <begin position="395"/>
        <end position="429"/>
    </location>
</feature>
<accession>A0AAV0AZF9</accession>
<feature type="compositionally biased region" description="Polar residues" evidence="2">
    <location>
        <begin position="624"/>
        <end position="642"/>
    </location>
</feature>
<evidence type="ECO:0000256" key="1">
    <source>
        <dbReference type="SAM" id="Coils"/>
    </source>
</evidence>
<feature type="compositionally biased region" description="Basic and acidic residues" evidence="2">
    <location>
        <begin position="644"/>
        <end position="666"/>
    </location>
</feature>
<dbReference type="EMBL" id="CALTRL010001968">
    <property type="protein sequence ID" value="CAH7674291.1"/>
    <property type="molecule type" value="Genomic_DNA"/>
</dbReference>
<organism evidence="3 4">
    <name type="scientific">Phakopsora pachyrhizi</name>
    <name type="common">Asian soybean rust disease fungus</name>
    <dbReference type="NCBI Taxonomy" id="170000"/>
    <lineage>
        <taxon>Eukaryota</taxon>
        <taxon>Fungi</taxon>
        <taxon>Dikarya</taxon>
        <taxon>Basidiomycota</taxon>
        <taxon>Pucciniomycotina</taxon>
        <taxon>Pucciniomycetes</taxon>
        <taxon>Pucciniales</taxon>
        <taxon>Phakopsoraceae</taxon>
        <taxon>Phakopsora</taxon>
    </lineage>
</organism>
<feature type="region of interest" description="Disordered" evidence="2">
    <location>
        <begin position="1133"/>
        <end position="1209"/>
    </location>
</feature>
<feature type="region of interest" description="Disordered" evidence="2">
    <location>
        <begin position="612"/>
        <end position="666"/>
    </location>
</feature>
<evidence type="ECO:0000256" key="2">
    <source>
        <dbReference type="SAM" id="MobiDB-lite"/>
    </source>
</evidence>
<keyword evidence="1" id="KW-0175">Coiled coil</keyword>
<feature type="compositionally biased region" description="Low complexity" evidence="2">
    <location>
        <begin position="1197"/>
        <end position="1209"/>
    </location>
</feature>
<evidence type="ECO:0000313" key="3">
    <source>
        <dbReference type="EMBL" id="CAH7674291.1"/>
    </source>
</evidence>
<feature type="region of interest" description="Disordered" evidence="2">
    <location>
        <begin position="843"/>
        <end position="1058"/>
    </location>
</feature>